<evidence type="ECO:0000313" key="2">
    <source>
        <dbReference type="Proteomes" id="UP001062846"/>
    </source>
</evidence>
<gene>
    <name evidence="1" type="ORF">RHMOL_Rhmol06G0143200</name>
</gene>
<sequence>MKLSMKTHWTVKVILDRPVCFHGVFYVLFHVLVGTGSRTMKIIKIKSLKVYAFGFYVHPYDVCAKLGPKYASILAGEVNKCHDFYKDLLRYLNNCFMIISSMLGREV</sequence>
<comment type="caution">
    <text evidence="1">The sequence shown here is derived from an EMBL/GenBank/DDBJ whole genome shotgun (WGS) entry which is preliminary data.</text>
</comment>
<reference evidence="1" key="1">
    <citation type="submission" date="2022-02" db="EMBL/GenBank/DDBJ databases">
        <title>Plant Genome Project.</title>
        <authorList>
            <person name="Zhang R.-G."/>
        </authorList>
    </citation>
    <scope>NUCLEOTIDE SEQUENCE</scope>
    <source>
        <strain evidence="1">AT1</strain>
    </source>
</reference>
<protein>
    <submittedName>
        <fullName evidence="1">Uncharacterized protein</fullName>
    </submittedName>
</protein>
<keyword evidence="2" id="KW-1185">Reference proteome</keyword>
<proteinExistence type="predicted"/>
<dbReference type="Proteomes" id="UP001062846">
    <property type="component" value="Chromosome 6"/>
</dbReference>
<name>A0ACC0NEH8_RHOML</name>
<accession>A0ACC0NEH8</accession>
<evidence type="ECO:0000313" key="1">
    <source>
        <dbReference type="EMBL" id="KAI8550898.1"/>
    </source>
</evidence>
<organism evidence="1 2">
    <name type="scientific">Rhododendron molle</name>
    <name type="common">Chinese azalea</name>
    <name type="synonym">Azalea mollis</name>
    <dbReference type="NCBI Taxonomy" id="49168"/>
    <lineage>
        <taxon>Eukaryota</taxon>
        <taxon>Viridiplantae</taxon>
        <taxon>Streptophyta</taxon>
        <taxon>Embryophyta</taxon>
        <taxon>Tracheophyta</taxon>
        <taxon>Spermatophyta</taxon>
        <taxon>Magnoliopsida</taxon>
        <taxon>eudicotyledons</taxon>
        <taxon>Gunneridae</taxon>
        <taxon>Pentapetalae</taxon>
        <taxon>asterids</taxon>
        <taxon>Ericales</taxon>
        <taxon>Ericaceae</taxon>
        <taxon>Ericoideae</taxon>
        <taxon>Rhodoreae</taxon>
        <taxon>Rhododendron</taxon>
    </lineage>
</organism>
<dbReference type="EMBL" id="CM046393">
    <property type="protein sequence ID" value="KAI8550898.1"/>
    <property type="molecule type" value="Genomic_DNA"/>
</dbReference>